<reference evidence="1 2" key="1">
    <citation type="submission" date="2020-03" db="EMBL/GenBank/DDBJ databases">
        <title>Genomic Encyclopedia of Type Strains, Phase IV (KMG-IV): sequencing the most valuable type-strain genomes for metagenomic binning, comparative biology and taxonomic classification.</title>
        <authorList>
            <person name="Goeker M."/>
        </authorList>
    </citation>
    <scope>NUCLEOTIDE SEQUENCE [LARGE SCALE GENOMIC DNA]</scope>
    <source>
        <strain evidence="1 2">DSM 16846</strain>
    </source>
</reference>
<gene>
    <name evidence="1" type="ORF">GGQ97_001385</name>
</gene>
<organism evidence="1 2">
    <name type="scientific">Sphingomonas kaistensis</name>
    <dbReference type="NCBI Taxonomy" id="298708"/>
    <lineage>
        <taxon>Bacteria</taxon>
        <taxon>Pseudomonadati</taxon>
        <taxon>Pseudomonadota</taxon>
        <taxon>Alphaproteobacteria</taxon>
        <taxon>Sphingomonadales</taxon>
        <taxon>Sphingomonadaceae</taxon>
        <taxon>Sphingomonas</taxon>
    </lineage>
</organism>
<comment type="caution">
    <text evidence="1">The sequence shown here is derived from an EMBL/GenBank/DDBJ whole genome shotgun (WGS) entry which is preliminary data.</text>
</comment>
<accession>A0A7X5Y5N5</accession>
<dbReference type="Proteomes" id="UP000558192">
    <property type="component" value="Unassembled WGS sequence"/>
</dbReference>
<evidence type="ECO:0000313" key="2">
    <source>
        <dbReference type="Proteomes" id="UP000558192"/>
    </source>
</evidence>
<name>A0A7X5Y5N5_9SPHN</name>
<sequence>MQDWIDCPASAMAPFDPARVRQHHESDVQSISFCDPLEPDSPSDIRITLTHRQLGRLVFVAAETGSRFARERSSYDPAAWMAAPRSLFGGRNALTACVDRTMFMRAIVLHGATAVYDMAPQDMSELLSSSDCDDEAPIVIRHADRSLKRDDIALMQWGPTLFTATYAEQGQDGVLHVFFATMATDEGAAREQLRERLGGRVSSIATVRAGFDPSQPVAISLLSEAMAYLLAQITHEPNSALAAGFNVLIEHRFDQ</sequence>
<dbReference type="AlphaFoldDB" id="A0A7X5Y5N5"/>
<keyword evidence="2" id="KW-1185">Reference proteome</keyword>
<protein>
    <submittedName>
        <fullName evidence="1">Uncharacterized protein</fullName>
    </submittedName>
</protein>
<dbReference type="EMBL" id="JAATJC010000001">
    <property type="protein sequence ID" value="NJC05592.1"/>
    <property type="molecule type" value="Genomic_DNA"/>
</dbReference>
<dbReference type="RefSeq" id="WP_168068267.1">
    <property type="nucleotide sequence ID" value="NZ_JAATJC010000001.1"/>
</dbReference>
<evidence type="ECO:0000313" key="1">
    <source>
        <dbReference type="EMBL" id="NJC05592.1"/>
    </source>
</evidence>
<proteinExistence type="predicted"/>